<name>A0ABP5ZF11_9MICO</name>
<organism evidence="2 3">
    <name type="scientific">Terrabacter carboxydivorans</name>
    <dbReference type="NCBI Taxonomy" id="619730"/>
    <lineage>
        <taxon>Bacteria</taxon>
        <taxon>Bacillati</taxon>
        <taxon>Actinomycetota</taxon>
        <taxon>Actinomycetes</taxon>
        <taxon>Micrococcales</taxon>
        <taxon>Intrasporangiaceae</taxon>
        <taxon>Terrabacter</taxon>
    </lineage>
</organism>
<evidence type="ECO:0000256" key="1">
    <source>
        <dbReference type="SAM" id="SignalP"/>
    </source>
</evidence>
<sequence length="158" mass="16028">MHVISRTAAFLAGAVIGVSALAATSSASADSGGVPRSDILRAPLQGSQLSDPPLFGLVRGGAPWVISEGTARLRADGLLQVEVEGLIIPTRGDNPLATLSATVVCNGRDVMMTAPVPFSSAGDARIETRVSLPTRCLAPVVLLNPLSNGGAYIAATGR</sequence>
<feature type="chain" id="PRO_5046106169" evidence="1">
    <location>
        <begin position="30"/>
        <end position="158"/>
    </location>
</feature>
<dbReference type="Proteomes" id="UP001500730">
    <property type="component" value="Unassembled WGS sequence"/>
</dbReference>
<comment type="caution">
    <text evidence="2">The sequence shown here is derived from an EMBL/GenBank/DDBJ whole genome shotgun (WGS) entry which is preliminary data.</text>
</comment>
<evidence type="ECO:0000313" key="3">
    <source>
        <dbReference type="Proteomes" id="UP001500730"/>
    </source>
</evidence>
<accession>A0ABP5ZF11</accession>
<proteinExistence type="predicted"/>
<keyword evidence="1" id="KW-0732">Signal</keyword>
<dbReference type="RefSeq" id="WP_344256672.1">
    <property type="nucleotide sequence ID" value="NZ_BAAARE010000020.1"/>
</dbReference>
<dbReference type="EMBL" id="BAAARE010000020">
    <property type="protein sequence ID" value="GAA2496479.1"/>
    <property type="molecule type" value="Genomic_DNA"/>
</dbReference>
<keyword evidence="3" id="KW-1185">Reference proteome</keyword>
<reference evidence="3" key="1">
    <citation type="journal article" date="2019" name="Int. J. Syst. Evol. Microbiol.">
        <title>The Global Catalogue of Microorganisms (GCM) 10K type strain sequencing project: providing services to taxonomists for standard genome sequencing and annotation.</title>
        <authorList>
            <consortium name="The Broad Institute Genomics Platform"/>
            <consortium name="The Broad Institute Genome Sequencing Center for Infectious Disease"/>
            <person name="Wu L."/>
            <person name="Ma J."/>
        </authorList>
    </citation>
    <scope>NUCLEOTIDE SEQUENCE [LARGE SCALE GENOMIC DNA]</scope>
    <source>
        <strain evidence="3">JCM 16259</strain>
    </source>
</reference>
<protein>
    <submittedName>
        <fullName evidence="2">Uncharacterized protein</fullName>
    </submittedName>
</protein>
<evidence type="ECO:0000313" key="2">
    <source>
        <dbReference type="EMBL" id="GAA2496479.1"/>
    </source>
</evidence>
<feature type="signal peptide" evidence="1">
    <location>
        <begin position="1"/>
        <end position="29"/>
    </location>
</feature>
<gene>
    <name evidence="2" type="ORF">GCM10009858_38350</name>
</gene>